<dbReference type="InterPro" id="IPR051908">
    <property type="entry name" value="Ribosomal_N-acetyltransferase"/>
</dbReference>
<dbReference type="InterPro" id="IPR000182">
    <property type="entry name" value="GNAT_dom"/>
</dbReference>
<sequence length="185" mass="20915">MIRIMTRPEARLRQLQPTDVEAVHSWASLPEVCRYQAWGPNSLAQTRAFVAEAAAAWHGEPQTRFPYAALLDNEVIGMGEFHIRSLTHAQGEIQYVTHPRFWGHGLGTAIGRQLLHIGFHQHGMHRIYATCDPRNTASAAVLNKLGMTHEGHLRHTMELRDGWRDSAIFSILATEWRTNTSTRGC</sequence>
<dbReference type="Pfam" id="PF13302">
    <property type="entry name" value="Acetyltransf_3"/>
    <property type="match status" value="1"/>
</dbReference>
<protein>
    <submittedName>
        <fullName evidence="2">GNAT family N-acetyltransferase</fullName>
    </submittedName>
</protein>
<dbReference type="PROSITE" id="PS51186">
    <property type="entry name" value="GNAT"/>
    <property type="match status" value="1"/>
</dbReference>
<feature type="domain" description="N-acetyltransferase" evidence="1">
    <location>
        <begin position="10"/>
        <end position="175"/>
    </location>
</feature>
<dbReference type="SUPFAM" id="SSF55729">
    <property type="entry name" value="Acyl-CoA N-acyltransferases (Nat)"/>
    <property type="match status" value="1"/>
</dbReference>
<dbReference type="PANTHER" id="PTHR43441">
    <property type="entry name" value="RIBOSOMAL-PROTEIN-SERINE ACETYLTRANSFERASE"/>
    <property type="match status" value="1"/>
</dbReference>
<dbReference type="Gene3D" id="3.40.630.30">
    <property type="match status" value="1"/>
</dbReference>
<dbReference type="Proteomes" id="UP000653231">
    <property type="component" value="Unassembled WGS sequence"/>
</dbReference>
<evidence type="ECO:0000313" key="2">
    <source>
        <dbReference type="EMBL" id="MBD3144502.1"/>
    </source>
</evidence>
<proteinExistence type="predicted"/>
<dbReference type="EMBL" id="JACXRZ010000009">
    <property type="protein sequence ID" value="MBD3144502.1"/>
    <property type="molecule type" value="Genomic_DNA"/>
</dbReference>
<accession>A0ABR8L0L2</accession>
<evidence type="ECO:0000259" key="1">
    <source>
        <dbReference type="PROSITE" id="PS51186"/>
    </source>
</evidence>
<dbReference type="CDD" id="cd04301">
    <property type="entry name" value="NAT_SF"/>
    <property type="match status" value="1"/>
</dbReference>
<organism evidence="2 3">
    <name type="scientific">Microbispora bryophytorum subsp. camponoti</name>
    <dbReference type="NCBI Taxonomy" id="1677852"/>
    <lineage>
        <taxon>Bacteria</taxon>
        <taxon>Bacillati</taxon>
        <taxon>Actinomycetota</taxon>
        <taxon>Actinomycetes</taxon>
        <taxon>Streptosporangiales</taxon>
        <taxon>Streptosporangiaceae</taxon>
        <taxon>Microbispora</taxon>
    </lineage>
</organism>
<name>A0ABR8L0L2_9ACTN</name>
<reference evidence="2 3" key="1">
    <citation type="submission" date="2020-09" db="EMBL/GenBank/DDBJ databases">
        <title>Actinomycete isolated from the Camponotus japonicus Mayr.</title>
        <authorList>
            <person name="Gong X."/>
        </authorList>
    </citation>
    <scope>NUCLEOTIDE SEQUENCE [LARGE SCALE GENOMIC DNA]</scope>
    <source>
        <strain evidence="2 3">2C-HV3</strain>
    </source>
</reference>
<evidence type="ECO:0000313" key="3">
    <source>
        <dbReference type="Proteomes" id="UP000653231"/>
    </source>
</evidence>
<comment type="caution">
    <text evidence="2">The sequence shown here is derived from an EMBL/GenBank/DDBJ whole genome shotgun (WGS) entry which is preliminary data.</text>
</comment>
<dbReference type="PANTHER" id="PTHR43441:SF11">
    <property type="entry name" value="RIBOSOMAL-PROTEIN-SERINE ACETYLTRANSFERASE"/>
    <property type="match status" value="1"/>
</dbReference>
<dbReference type="InterPro" id="IPR016181">
    <property type="entry name" value="Acyl_CoA_acyltransferase"/>
</dbReference>
<keyword evidence="3" id="KW-1185">Reference proteome</keyword>
<gene>
    <name evidence="2" type="ORF">IEQ31_15075</name>
</gene>